<evidence type="ECO:0000256" key="6">
    <source>
        <dbReference type="ARBA" id="ARBA00022801"/>
    </source>
</evidence>
<comment type="caution">
    <text evidence="15">The sequence shown here is derived from an EMBL/GenBank/DDBJ whole genome shotgun (WGS) entry which is preliminary data.</text>
</comment>
<evidence type="ECO:0000256" key="12">
    <source>
        <dbReference type="ARBA" id="ARBA00023242"/>
    </source>
</evidence>
<keyword evidence="10" id="KW-0411">Iron-sulfur</keyword>
<evidence type="ECO:0000256" key="9">
    <source>
        <dbReference type="ARBA" id="ARBA00023004"/>
    </source>
</evidence>
<feature type="region of interest" description="Disordered" evidence="13">
    <location>
        <begin position="54"/>
        <end position="74"/>
    </location>
</feature>
<evidence type="ECO:0000256" key="2">
    <source>
        <dbReference type="ARBA" id="ARBA00004123"/>
    </source>
</evidence>
<evidence type="ECO:0000259" key="14">
    <source>
        <dbReference type="PROSITE" id="PS51193"/>
    </source>
</evidence>
<feature type="domain" description="Helicase ATP-binding" evidence="14">
    <location>
        <begin position="196"/>
        <end position="464"/>
    </location>
</feature>
<evidence type="ECO:0000256" key="5">
    <source>
        <dbReference type="ARBA" id="ARBA00022741"/>
    </source>
</evidence>
<keyword evidence="4" id="KW-0479">Metal-binding</keyword>
<dbReference type="GO" id="GO:0051536">
    <property type="term" value="F:iron-sulfur cluster binding"/>
    <property type="evidence" value="ECO:0007669"/>
    <property type="project" value="UniProtKB-KW"/>
</dbReference>
<evidence type="ECO:0000256" key="8">
    <source>
        <dbReference type="ARBA" id="ARBA00022840"/>
    </source>
</evidence>
<dbReference type="EMBL" id="BRXX01000528">
    <property type="protein sequence ID" value="GMI15652.1"/>
    <property type="molecule type" value="Genomic_DNA"/>
</dbReference>
<keyword evidence="8" id="KW-0067">ATP-binding</keyword>
<evidence type="ECO:0000256" key="13">
    <source>
        <dbReference type="SAM" id="MobiDB-lite"/>
    </source>
</evidence>
<dbReference type="SMART" id="SM00488">
    <property type="entry name" value="DEXDc2"/>
    <property type="match status" value="1"/>
</dbReference>
<dbReference type="GO" id="GO:0005634">
    <property type="term" value="C:nucleus"/>
    <property type="evidence" value="ECO:0007669"/>
    <property type="project" value="UniProtKB-SubCell"/>
</dbReference>
<gene>
    <name evidence="15" type="ORF">TrVE_jg1537</name>
</gene>
<evidence type="ECO:0000313" key="15">
    <source>
        <dbReference type="EMBL" id="GMI15652.1"/>
    </source>
</evidence>
<keyword evidence="9" id="KW-0408">Iron</keyword>
<organism evidence="15 16">
    <name type="scientific">Triparma verrucosa</name>
    <dbReference type="NCBI Taxonomy" id="1606542"/>
    <lineage>
        <taxon>Eukaryota</taxon>
        <taxon>Sar</taxon>
        <taxon>Stramenopiles</taxon>
        <taxon>Ochrophyta</taxon>
        <taxon>Bolidophyceae</taxon>
        <taxon>Parmales</taxon>
        <taxon>Triparmaceae</taxon>
        <taxon>Triparma</taxon>
    </lineage>
</organism>
<comment type="cofactor">
    <cofactor evidence="1">
        <name>[4Fe-4S] cluster</name>
        <dbReference type="ChEBI" id="CHEBI:49883"/>
    </cofactor>
</comment>
<dbReference type="InterPro" id="IPR010614">
    <property type="entry name" value="RAD3-like_helicase_DEAD"/>
</dbReference>
<dbReference type="InterPro" id="IPR014013">
    <property type="entry name" value="Helic_SF1/SF2_ATP-bd_DinG/Rad3"/>
</dbReference>
<dbReference type="GO" id="GO:0016818">
    <property type="term" value="F:hydrolase activity, acting on acid anhydrides, in phosphorus-containing anhydrides"/>
    <property type="evidence" value="ECO:0007669"/>
    <property type="project" value="InterPro"/>
</dbReference>
<feature type="region of interest" description="Disordered" evidence="13">
    <location>
        <begin position="164"/>
        <end position="204"/>
    </location>
</feature>
<comment type="similarity">
    <text evidence="3">Belongs to the DEAD box helicase family. DEAH subfamily. DDX11/CHL1 sub-subfamily.</text>
</comment>
<dbReference type="GO" id="GO:0003678">
    <property type="term" value="F:DNA helicase activity"/>
    <property type="evidence" value="ECO:0007669"/>
    <property type="project" value="InterPro"/>
</dbReference>
<reference evidence="16" key="1">
    <citation type="journal article" date="2023" name="Commun. Biol.">
        <title>Genome analysis of Parmales, the sister group of diatoms, reveals the evolutionary specialization of diatoms from phago-mixotrophs to photoautotrophs.</title>
        <authorList>
            <person name="Ban H."/>
            <person name="Sato S."/>
            <person name="Yoshikawa S."/>
            <person name="Yamada K."/>
            <person name="Nakamura Y."/>
            <person name="Ichinomiya M."/>
            <person name="Sato N."/>
            <person name="Blanc-Mathieu R."/>
            <person name="Endo H."/>
            <person name="Kuwata A."/>
            <person name="Ogata H."/>
        </authorList>
    </citation>
    <scope>NUCLEOTIDE SEQUENCE [LARGE SCALE GENOMIC DNA]</scope>
    <source>
        <strain evidence="16">NIES 3699</strain>
    </source>
</reference>
<accession>A0A9W7FMZ4</accession>
<keyword evidence="5" id="KW-0547">Nucleotide-binding</keyword>
<keyword evidence="7" id="KW-0347">Helicase</keyword>
<evidence type="ECO:0000256" key="7">
    <source>
        <dbReference type="ARBA" id="ARBA00022806"/>
    </source>
</evidence>
<comment type="subcellular location">
    <subcellularLocation>
        <location evidence="2">Nucleus</location>
    </subcellularLocation>
</comment>
<name>A0A9W7FMZ4_9STRA</name>
<dbReference type="PANTHER" id="PTHR11472">
    <property type="entry name" value="DNA REPAIR DEAD HELICASE RAD3/XP-D SUBFAMILY MEMBER"/>
    <property type="match status" value="1"/>
</dbReference>
<dbReference type="InterPro" id="IPR027417">
    <property type="entry name" value="P-loop_NTPase"/>
</dbReference>
<dbReference type="InterPro" id="IPR006554">
    <property type="entry name" value="Helicase-like_DEXD_c2"/>
</dbReference>
<keyword evidence="16" id="KW-1185">Reference proteome</keyword>
<sequence length="906" mass="100392">MNFMDYLESKNLQSCYEKITTNDADNSSSDWLGTTTNENNDEVDWLSSTKVKSDDDWLSSTSEPSSGSGWLKGEEDKETVDVKKLKEEYIRSHSFLEYLKNNREGLREKVRLGVSQGTSERESSLKILKGRIKGGVEDKRREGVVGGKKVKKVKVDLAEELELSGYDSNEGRGGKGDGANDSDEDSENSDSAAPADEGVTIGGFHFPAPSKAKALAPKDAPINLSSLLQPQNLHGVVPPSLPHLIHAPNQPLSNIHPSTPINAGLPKLFYIARTHSQLSQFTSELKRTRWSSVGVTHLGSRKSLCCNRSINSPNLSEERVTEKCMDLLKTSSSCSFKKETKINDLAFHATSQGSDIEDLCKLGEGTGSCGYYASRKGLAVSRVVCMTYGNFFSEDSRRSLGVDLRGSVVVVDEAHNVPEALRQVANSRVGKEGLERLGKTFKVYFEKYSERLSGKNLEYCRNLTALISGFTKAVEQMSGENPGKKVRNVNEFLFDCKVDNVNLSKIVRYIERQELCRKLLGFYKKVIEAEQTDTLPTSTSTSTSPPKATPFVNKHISPLSPFLSFLRRLSSSSSNGKIIVEPTCLRYFLIQPSCIFSQITRSAAAVVLAGGTMKPFKFLSSEILENVEGYISGSNIADGRGYDQPITSEGDCTFFSCDHVVSKDNVEMYSVGRDGGGRGFDFRMKGRNREETIDGLGGVVLDGCRGCGRGTVLFLGSYKYEEVVVRRWRKTGLMERLKGAVKVYREPREARDLEAVLRNFSRDASKGALLICVIGGKMSEGINFSNDMARLIIVAGLPYPDVTDEELKTKMKHLDQKKDGITGNEYYFNLCMRAVNQSIGRAIRHAHDYASIWLVDQRYEREDRVWQALPAWIRKGGGGRGKGFNDIRDGLKGFLEGRRRVYGDGV</sequence>
<dbReference type="GO" id="GO:0003677">
    <property type="term" value="F:DNA binding"/>
    <property type="evidence" value="ECO:0007669"/>
    <property type="project" value="InterPro"/>
</dbReference>
<dbReference type="InterPro" id="IPR045028">
    <property type="entry name" value="DinG/Rad3-like"/>
</dbReference>
<evidence type="ECO:0000256" key="1">
    <source>
        <dbReference type="ARBA" id="ARBA00001966"/>
    </source>
</evidence>
<dbReference type="PANTHER" id="PTHR11472:SF41">
    <property type="entry name" value="ATP-DEPENDENT DNA HELICASE DDX11-RELATED"/>
    <property type="match status" value="1"/>
</dbReference>
<evidence type="ECO:0000256" key="4">
    <source>
        <dbReference type="ARBA" id="ARBA00022723"/>
    </source>
</evidence>
<evidence type="ECO:0000256" key="10">
    <source>
        <dbReference type="ARBA" id="ARBA00023014"/>
    </source>
</evidence>
<dbReference type="InterPro" id="IPR006555">
    <property type="entry name" value="ATP-dep_Helicase_C"/>
</dbReference>
<proteinExistence type="inferred from homology"/>
<evidence type="ECO:0000313" key="16">
    <source>
        <dbReference type="Proteomes" id="UP001165160"/>
    </source>
</evidence>
<dbReference type="GO" id="GO:0046872">
    <property type="term" value="F:metal ion binding"/>
    <property type="evidence" value="ECO:0007669"/>
    <property type="project" value="UniProtKB-KW"/>
</dbReference>
<keyword evidence="11" id="KW-0413">Isomerase</keyword>
<dbReference type="Pfam" id="PF13307">
    <property type="entry name" value="Helicase_C_2"/>
    <property type="match status" value="1"/>
</dbReference>
<dbReference type="SMART" id="SM00491">
    <property type="entry name" value="HELICc2"/>
    <property type="match status" value="1"/>
</dbReference>
<dbReference type="Proteomes" id="UP001165160">
    <property type="component" value="Unassembled WGS sequence"/>
</dbReference>
<dbReference type="AlphaFoldDB" id="A0A9W7FMZ4"/>
<dbReference type="GO" id="GO:0034085">
    <property type="term" value="P:establishment of sister chromatid cohesion"/>
    <property type="evidence" value="ECO:0007669"/>
    <property type="project" value="TreeGrafter"/>
</dbReference>
<keyword evidence="6" id="KW-0378">Hydrolase</keyword>
<dbReference type="Pfam" id="PF06733">
    <property type="entry name" value="DEAD_2"/>
    <property type="match status" value="1"/>
</dbReference>
<evidence type="ECO:0000256" key="3">
    <source>
        <dbReference type="ARBA" id="ARBA00008435"/>
    </source>
</evidence>
<dbReference type="NCBIfam" id="TIGR00604">
    <property type="entry name" value="rad3"/>
    <property type="match status" value="1"/>
</dbReference>
<feature type="compositionally biased region" description="Low complexity" evidence="13">
    <location>
        <begin position="59"/>
        <end position="68"/>
    </location>
</feature>
<dbReference type="Gene3D" id="3.40.50.300">
    <property type="entry name" value="P-loop containing nucleotide triphosphate hydrolases"/>
    <property type="match status" value="2"/>
</dbReference>
<dbReference type="InterPro" id="IPR013020">
    <property type="entry name" value="Rad3/Chl1-like"/>
</dbReference>
<evidence type="ECO:0000256" key="11">
    <source>
        <dbReference type="ARBA" id="ARBA00023235"/>
    </source>
</evidence>
<dbReference type="GO" id="GO:0006139">
    <property type="term" value="P:nucleobase-containing compound metabolic process"/>
    <property type="evidence" value="ECO:0007669"/>
    <property type="project" value="InterPro"/>
</dbReference>
<dbReference type="GO" id="GO:0005524">
    <property type="term" value="F:ATP binding"/>
    <property type="evidence" value="ECO:0007669"/>
    <property type="project" value="UniProtKB-KW"/>
</dbReference>
<dbReference type="PROSITE" id="PS51193">
    <property type="entry name" value="HELICASE_ATP_BIND_2"/>
    <property type="match status" value="1"/>
</dbReference>
<protein>
    <recommendedName>
        <fullName evidence="14">Helicase ATP-binding domain-containing protein</fullName>
    </recommendedName>
</protein>
<keyword evidence="12" id="KW-0539">Nucleus</keyword>